<keyword evidence="10" id="KW-0278">Fertilization</keyword>
<name>A0A7J6ASZ7_AMEME</name>
<evidence type="ECO:0000256" key="10">
    <source>
        <dbReference type="ARBA" id="ARBA00023279"/>
    </source>
</evidence>
<dbReference type="Pfam" id="PF00100">
    <property type="entry name" value="Zona_pellucida"/>
    <property type="match status" value="1"/>
</dbReference>
<evidence type="ECO:0000256" key="2">
    <source>
        <dbReference type="ARBA" id="ARBA00022475"/>
    </source>
</evidence>
<evidence type="ECO:0000256" key="6">
    <source>
        <dbReference type="ARBA" id="ARBA00022989"/>
    </source>
</evidence>
<dbReference type="GO" id="GO:0032190">
    <property type="term" value="F:acrosin binding"/>
    <property type="evidence" value="ECO:0007669"/>
    <property type="project" value="TreeGrafter"/>
</dbReference>
<feature type="signal peptide" evidence="12">
    <location>
        <begin position="1"/>
        <end position="20"/>
    </location>
</feature>
<keyword evidence="9" id="KW-0325">Glycoprotein</keyword>
<keyword evidence="5" id="KW-0812">Transmembrane</keyword>
<dbReference type="EMBL" id="JAAGNN010000008">
    <property type="protein sequence ID" value="KAF4085920.1"/>
    <property type="molecule type" value="Genomic_DNA"/>
</dbReference>
<evidence type="ECO:0000256" key="1">
    <source>
        <dbReference type="ARBA" id="ARBA00004251"/>
    </source>
</evidence>
<protein>
    <recommendedName>
        <fullName evidence="13">ZP domain-containing protein</fullName>
    </recommendedName>
</protein>
<reference evidence="14 15" key="1">
    <citation type="submission" date="2020-02" db="EMBL/GenBank/DDBJ databases">
        <title>A chromosome-scale genome assembly of the black bullhead catfish (Ameiurus melas).</title>
        <authorList>
            <person name="Wen M."/>
            <person name="Zham M."/>
            <person name="Cabau C."/>
            <person name="Klopp C."/>
            <person name="Donnadieu C."/>
            <person name="Roques C."/>
            <person name="Bouchez O."/>
            <person name="Lampietro C."/>
            <person name="Jouanno E."/>
            <person name="Herpin A."/>
            <person name="Louis A."/>
            <person name="Berthelot C."/>
            <person name="Parey E."/>
            <person name="Roest-Crollius H."/>
            <person name="Braasch I."/>
            <person name="Postlethwait J."/>
            <person name="Robinson-Rechavi M."/>
            <person name="Echchiki A."/>
            <person name="Begum T."/>
            <person name="Montfort J."/>
            <person name="Schartl M."/>
            <person name="Bobe J."/>
            <person name="Guiguen Y."/>
        </authorList>
    </citation>
    <scope>NUCLEOTIDE SEQUENCE [LARGE SCALE GENOMIC DNA]</scope>
    <source>
        <strain evidence="14">M_S1</strain>
        <tissue evidence="14">Blood</tissue>
    </source>
</reference>
<evidence type="ECO:0000256" key="11">
    <source>
        <dbReference type="ARBA" id="ARBA00024183"/>
    </source>
</evidence>
<evidence type="ECO:0000256" key="3">
    <source>
        <dbReference type="ARBA" id="ARBA00022530"/>
    </source>
</evidence>
<dbReference type="Proteomes" id="UP000593565">
    <property type="component" value="Unassembled WGS sequence"/>
</dbReference>
<keyword evidence="3" id="KW-0272">Extracellular matrix</keyword>
<keyword evidence="7" id="KW-0472">Membrane</keyword>
<feature type="domain" description="ZP" evidence="13">
    <location>
        <begin position="32"/>
        <end position="311"/>
    </location>
</feature>
<dbReference type="PRINTS" id="PR00023">
    <property type="entry name" value="ZPELLUCIDA"/>
</dbReference>
<dbReference type="InterPro" id="IPR042235">
    <property type="entry name" value="ZP-C_dom"/>
</dbReference>
<dbReference type="GO" id="GO:0060468">
    <property type="term" value="P:prevention of polyspermy"/>
    <property type="evidence" value="ECO:0007669"/>
    <property type="project" value="TreeGrafter"/>
</dbReference>
<dbReference type="InterPro" id="IPR048290">
    <property type="entry name" value="ZP_chr"/>
</dbReference>
<keyword evidence="8" id="KW-1015">Disulfide bond</keyword>
<keyword evidence="3" id="KW-0964">Secreted</keyword>
<proteinExistence type="predicted"/>
<sequence length="332" mass="37630">MPSLLGLIIITVVLICEVQCFYKQTESNDTIICSAPNMFAYIFKDSSEPVPTYIYVQDKHGQYHNARLMTGRCSYGVTDTPDFIIIGVSHSSCHVQKTIHGGNITFWVNIVVVKFPHSKQGSVFRDTLFKLTVSCTYALLNSSSSSTAVEIRVPILTASDLKKEGMLRAQMRFATDSSFRNFYKIQAPPVMHGLGEPVFVEVFVLKHEDKDLELVLNDCWATPSPDANDELRWTLLHRGCPRQDDDYSVEVLEVRPGDGVKYPKLHKWLKITMFSFVESEDIYDSVYLHCDAEVCKGALCPKTCNRKRRQSGFQRILNKRLVIRGGPLIFAM</sequence>
<evidence type="ECO:0000256" key="5">
    <source>
        <dbReference type="ARBA" id="ARBA00022692"/>
    </source>
</evidence>
<dbReference type="GO" id="GO:0007339">
    <property type="term" value="P:binding of sperm to zona pellucida"/>
    <property type="evidence" value="ECO:0007669"/>
    <property type="project" value="TreeGrafter"/>
</dbReference>
<keyword evidence="6" id="KW-1133">Transmembrane helix</keyword>
<evidence type="ECO:0000256" key="7">
    <source>
        <dbReference type="ARBA" id="ARBA00023136"/>
    </source>
</evidence>
<organism evidence="14 15">
    <name type="scientific">Ameiurus melas</name>
    <name type="common">Black bullhead</name>
    <name type="synonym">Silurus melas</name>
    <dbReference type="NCBI Taxonomy" id="219545"/>
    <lineage>
        <taxon>Eukaryota</taxon>
        <taxon>Metazoa</taxon>
        <taxon>Chordata</taxon>
        <taxon>Craniata</taxon>
        <taxon>Vertebrata</taxon>
        <taxon>Euteleostomi</taxon>
        <taxon>Actinopterygii</taxon>
        <taxon>Neopterygii</taxon>
        <taxon>Teleostei</taxon>
        <taxon>Ostariophysi</taxon>
        <taxon>Siluriformes</taxon>
        <taxon>Ictaluridae</taxon>
        <taxon>Ameiurus</taxon>
    </lineage>
</organism>
<evidence type="ECO:0000259" key="13">
    <source>
        <dbReference type="PROSITE" id="PS51034"/>
    </source>
</evidence>
<dbReference type="InterPro" id="IPR001507">
    <property type="entry name" value="ZP_dom"/>
</dbReference>
<dbReference type="Gene3D" id="2.60.40.4100">
    <property type="entry name" value="Zona pellucida, ZP-C domain"/>
    <property type="match status" value="1"/>
</dbReference>
<evidence type="ECO:0000256" key="9">
    <source>
        <dbReference type="ARBA" id="ARBA00023180"/>
    </source>
</evidence>
<evidence type="ECO:0000256" key="4">
    <source>
        <dbReference type="ARBA" id="ARBA00022685"/>
    </source>
</evidence>
<dbReference type="InterPro" id="IPR055355">
    <property type="entry name" value="ZP-C"/>
</dbReference>
<dbReference type="PANTHER" id="PTHR23343:SF31">
    <property type="entry name" value="ZONA PELLUCIDA SPERM-BINDING PROTEIN 4"/>
    <property type="match status" value="1"/>
</dbReference>
<dbReference type="PANTHER" id="PTHR23343">
    <property type="entry name" value="ZONA PELLUCIDA SPERM-BINDING PROTEIN"/>
    <property type="match status" value="1"/>
</dbReference>
<evidence type="ECO:0000313" key="15">
    <source>
        <dbReference type="Proteomes" id="UP000593565"/>
    </source>
</evidence>
<comment type="subcellular location">
    <subcellularLocation>
        <location evidence="1">Cell membrane</location>
        <topology evidence="1">Single-pass type I membrane protein</topology>
    </subcellularLocation>
    <subcellularLocation>
        <location evidence="11">Zona pellucida</location>
    </subcellularLocation>
</comment>
<dbReference type="GO" id="GO:0005886">
    <property type="term" value="C:plasma membrane"/>
    <property type="evidence" value="ECO:0007669"/>
    <property type="project" value="UniProtKB-SubCell"/>
</dbReference>
<keyword evidence="2" id="KW-1003">Cell membrane</keyword>
<dbReference type="AlphaFoldDB" id="A0A7J6ASZ7"/>
<evidence type="ECO:0000256" key="8">
    <source>
        <dbReference type="ARBA" id="ARBA00023157"/>
    </source>
</evidence>
<dbReference type="PROSITE" id="PS51034">
    <property type="entry name" value="ZP_2"/>
    <property type="match status" value="1"/>
</dbReference>
<dbReference type="Gene3D" id="2.60.40.3210">
    <property type="entry name" value="Zona pellucida, ZP-N domain"/>
    <property type="match status" value="1"/>
</dbReference>
<keyword evidence="4" id="KW-0165">Cleavage on pair of basic residues</keyword>
<keyword evidence="12" id="KW-0732">Signal</keyword>
<keyword evidence="15" id="KW-1185">Reference proteome</keyword>
<accession>A0A7J6ASZ7</accession>
<comment type="caution">
    <text evidence="14">The sequence shown here is derived from an EMBL/GenBank/DDBJ whole genome shotgun (WGS) entry which is preliminary data.</text>
</comment>
<evidence type="ECO:0000313" key="14">
    <source>
        <dbReference type="EMBL" id="KAF4085920.1"/>
    </source>
</evidence>
<dbReference type="GO" id="GO:0035804">
    <property type="term" value="F:structural constituent of egg coat"/>
    <property type="evidence" value="ECO:0007669"/>
    <property type="project" value="TreeGrafter"/>
</dbReference>
<dbReference type="GO" id="GO:0035805">
    <property type="term" value="C:egg coat"/>
    <property type="evidence" value="ECO:0007669"/>
    <property type="project" value="UniProtKB-SubCell"/>
</dbReference>
<evidence type="ECO:0000256" key="12">
    <source>
        <dbReference type="SAM" id="SignalP"/>
    </source>
</evidence>
<dbReference type="SMART" id="SM00241">
    <property type="entry name" value="ZP"/>
    <property type="match status" value="1"/>
</dbReference>
<dbReference type="InterPro" id="IPR051148">
    <property type="entry name" value="Zona_Pellucida_Domain_gp"/>
</dbReference>
<gene>
    <name evidence="14" type="ORF">AMELA_G00100430</name>
</gene>
<feature type="chain" id="PRO_5029761974" description="ZP domain-containing protein" evidence="12">
    <location>
        <begin position="21"/>
        <end position="332"/>
    </location>
</feature>